<feature type="transmembrane region" description="Helical" evidence="6">
    <location>
        <begin position="333"/>
        <end position="354"/>
    </location>
</feature>
<feature type="transmembrane region" description="Helical" evidence="6">
    <location>
        <begin position="169"/>
        <end position="192"/>
    </location>
</feature>
<feature type="transmembrane region" description="Helical" evidence="6">
    <location>
        <begin position="43"/>
        <end position="64"/>
    </location>
</feature>
<dbReference type="RefSeq" id="WP_209531487.1">
    <property type="nucleotide sequence ID" value="NZ_JAEEGA010000018.1"/>
</dbReference>
<dbReference type="AlphaFoldDB" id="A0A940PIS9"/>
<keyword evidence="4 6" id="KW-1133">Transmembrane helix</keyword>
<evidence type="ECO:0000256" key="5">
    <source>
        <dbReference type="ARBA" id="ARBA00023136"/>
    </source>
</evidence>
<evidence type="ECO:0000256" key="6">
    <source>
        <dbReference type="SAM" id="Phobius"/>
    </source>
</evidence>
<comment type="caution">
    <text evidence="7">The sequence shown here is derived from an EMBL/GenBank/DDBJ whole genome shotgun (WGS) entry which is preliminary data.</text>
</comment>
<feature type="transmembrane region" description="Helical" evidence="6">
    <location>
        <begin position="114"/>
        <end position="134"/>
    </location>
</feature>
<protein>
    <submittedName>
        <fullName evidence="7">Flippase</fullName>
    </submittedName>
</protein>
<dbReference type="Pfam" id="PF01943">
    <property type="entry name" value="Polysacc_synt"/>
    <property type="match status" value="1"/>
</dbReference>
<keyword evidence="8" id="KW-1185">Reference proteome</keyword>
<keyword evidence="2" id="KW-1003">Cell membrane</keyword>
<feature type="transmembrane region" description="Helical" evidence="6">
    <location>
        <begin position="386"/>
        <end position="404"/>
    </location>
</feature>
<evidence type="ECO:0000256" key="2">
    <source>
        <dbReference type="ARBA" id="ARBA00022475"/>
    </source>
</evidence>
<evidence type="ECO:0000256" key="1">
    <source>
        <dbReference type="ARBA" id="ARBA00004651"/>
    </source>
</evidence>
<dbReference type="GO" id="GO:0005886">
    <property type="term" value="C:plasma membrane"/>
    <property type="evidence" value="ECO:0007669"/>
    <property type="project" value="UniProtKB-SubCell"/>
</dbReference>
<evidence type="ECO:0000256" key="3">
    <source>
        <dbReference type="ARBA" id="ARBA00022692"/>
    </source>
</evidence>
<evidence type="ECO:0000313" key="7">
    <source>
        <dbReference type="EMBL" id="MBP1043673.1"/>
    </source>
</evidence>
<evidence type="ECO:0000313" key="8">
    <source>
        <dbReference type="Proteomes" id="UP000674938"/>
    </source>
</evidence>
<evidence type="ECO:0000256" key="4">
    <source>
        <dbReference type="ARBA" id="ARBA00022989"/>
    </source>
</evidence>
<dbReference type="Proteomes" id="UP000674938">
    <property type="component" value="Unassembled WGS sequence"/>
</dbReference>
<dbReference type="PANTHER" id="PTHR30250">
    <property type="entry name" value="PST FAMILY PREDICTED COLANIC ACID TRANSPORTER"/>
    <property type="match status" value="1"/>
</dbReference>
<dbReference type="PANTHER" id="PTHR30250:SF11">
    <property type="entry name" value="O-ANTIGEN TRANSPORTER-RELATED"/>
    <property type="match status" value="1"/>
</dbReference>
<name>A0A940PIS9_9ENTE</name>
<organism evidence="7 8">
    <name type="scientific">Vagococcus allomyrinae</name>
    <dbReference type="NCBI Taxonomy" id="2794353"/>
    <lineage>
        <taxon>Bacteria</taxon>
        <taxon>Bacillati</taxon>
        <taxon>Bacillota</taxon>
        <taxon>Bacilli</taxon>
        <taxon>Lactobacillales</taxon>
        <taxon>Enterococcaceae</taxon>
        <taxon>Vagococcus</taxon>
    </lineage>
</organism>
<keyword evidence="3 6" id="KW-0812">Transmembrane</keyword>
<dbReference type="InterPro" id="IPR050833">
    <property type="entry name" value="Poly_Biosynth_Transport"/>
</dbReference>
<feature type="transmembrane region" description="Helical" evidence="6">
    <location>
        <begin position="361"/>
        <end position="380"/>
    </location>
</feature>
<comment type="subcellular location">
    <subcellularLocation>
        <location evidence="1">Cell membrane</location>
        <topology evidence="1">Multi-pass membrane protein</topology>
    </subcellularLocation>
</comment>
<keyword evidence="5 6" id="KW-0472">Membrane</keyword>
<feature type="transmembrane region" description="Helical" evidence="6">
    <location>
        <begin position="85"/>
        <end position="108"/>
    </location>
</feature>
<dbReference type="CDD" id="cd13128">
    <property type="entry name" value="MATE_Wzx_like"/>
    <property type="match status" value="1"/>
</dbReference>
<feature type="transmembrane region" description="Helical" evidence="6">
    <location>
        <begin position="290"/>
        <end position="313"/>
    </location>
</feature>
<reference evidence="7" key="1">
    <citation type="submission" date="2020-12" db="EMBL/GenBank/DDBJ databases">
        <title>Vagococcus allomyrinae sp. nov. and Enterococcus lavae sp. nov., isolated from the larvae of Allomyrina dichotoma.</title>
        <authorList>
            <person name="Lee S.D."/>
        </authorList>
    </citation>
    <scope>NUCLEOTIDE SEQUENCE</scope>
    <source>
        <strain evidence="7">BWB3-3</strain>
    </source>
</reference>
<proteinExistence type="predicted"/>
<feature type="transmembrane region" description="Helical" evidence="6">
    <location>
        <begin position="12"/>
        <end position="31"/>
    </location>
</feature>
<accession>A0A940PIS9</accession>
<gene>
    <name evidence="7" type="ORF">I6N95_21835</name>
</gene>
<sequence length="412" mass="45938">MNKKIIGNFFSLASVQMLNYILPLLTLPYLMNNLGAEKFGLVNFAQAIIQYFILFTDYGFNLIATKNIAKVVDDKKQVSKIVSNALVAKAILLLVSALILLGLIVIVPKFRSDALIYLLTFGMVIGSVLFPTFYFQGIEEMKNISILNISFKLFFTIAIFIFIHNPSDYLLVPVFNSLGYITIGLVSLLIMVKKYHFTFTKPSLTDVKAQMREGWEIFLSNVSTSLYTTGNVVILGLLTNNTIVGYFSAADKIIKACSSVVHPLIQAVYPHVSHTLEKSKDQAITLIKKLFVYASIVIGVGCLILLFGSDLLFPIVFGDKYNHSIQLIKIMSFLPLITVWANIYGVLTLINFGYQKILSRIYVLCGLGSIVSTIVLITLFNEIGAAINVILIESIATLSMYMVIRQKKIFIK</sequence>
<dbReference type="InterPro" id="IPR002797">
    <property type="entry name" value="Polysacc_synth"/>
</dbReference>
<dbReference type="EMBL" id="JAEEGA010000018">
    <property type="protein sequence ID" value="MBP1043673.1"/>
    <property type="molecule type" value="Genomic_DNA"/>
</dbReference>
<feature type="transmembrane region" description="Helical" evidence="6">
    <location>
        <begin position="146"/>
        <end position="163"/>
    </location>
</feature>